<dbReference type="InterPro" id="IPR050536">
    <property type="entry name" value="DtxR_MntR_Metal-Reg"/>
</dbReference>
<dbReference type="Pfam" id="PF02742">
    <property type="entry name" value="Fe_dep_repr_C"/>
    <property type="match status" value="1"/>
</dbReference>
<evidence type="ECO:0000256" key="11">
    <source>
        <dbReference type="ARBA" id="ARBA00032593"/>
    </source>
</evidence>
<dbReference type="InterPro" id="IPR022689">
    <property type="entry name" value="Iron_dep_repressor"/>
</dbReference>
<dbReference type="InterPro" id="IPR036390">
    <property type="entry name" value="WH_DNA-bd_sf"/>
</dbReference>
<keyword evidence="10" id="KW-0464">Manganese</keyword>
<evidence type="ECO:0000256" key="4">
    <source>
        <dbReference type="ARBA" id="ARBA00022490"/>
    </source>
</evidence>
<feature type="domain" description="HTH dtxR-type" evidence="12">
    <location>
        <begin position="32"/>
        <end position="89"/>
    </location>
</feature>
<comment type="similarity">
    <text evidence="2">Belongs to the DtxR/MntR family.</text>
</comment>
<organism evidence="13 14">
    <name type="scientific">Caldiarchaeum subterraneum</name>
    <dbReference type="NCBI Taxonomy" id="311458"/>
    <lineage>
        <taxon>Archaea</taxon>
        <taxon>Nitrososphaerota</taxon>
        <taxon>Candidatus Caldarchaeales</taxon>
        <taxon>Candidatus Caldarchaeaceae</taxon>
        <taxon>Candidatus Caldarchaeum</taxon>
    </lineage>
</organism>
<dbReference type="GO" id="GO:0003677">
    <property type="term" value="F:DNA binding"/>
    <property type="evidence" value="ECO:0007669"/>
    <property type="project" value="UniProtKB-KW"/>
</dbReference>
<evidence type="ECO:0000256" key="5">
    <source>
        <dbReference type="ARBA" id="ARBA00022491"/>
    </source>
</evidence>
<evidence type="ECO:0000256" key="10">
    <source>
        <dbReference type="ARBA" id="ARBA00023211"/>
    </source>
</evidence>
<gene>
    <name evidence="13" type="ORF">EYH45_00480</name>
</gene>
<dbReference type="InterPro" id="IPR036421">
    <property type="entry name" value="Fe_dep_repressor_sf"/>
</dbReference>
<dbReference type="Gene3D" id="1.10.60.10">
    <property type="entry name" value="Iron dependent repressor, metal binding and dimerisation domain"/>
    <property type="match status" value="1"/>
</dbReference>
<keyword evidence="9" id="KW-0804">Transcription</keyword>
<dbReference type="PROSITE" id="PS50096">
    <property type="entry name" value="IQ"/>
    <property type="match status" value="1"/>
</dbReference>
<dbReference type="InterPro" id="IPR036388">
    <property type="entry name" value="WH-like_DNA-bd_sf"/>
</dbReference>
<keyword evidence="4" id="KW-0963">Cytoplasm</keyword>
<dbReference type="GO" id="GO:0005737">
    <property type="term" value="C:cytoplasm"/>
    <property type="evidence" value="ECO:0007669"/>
    <property type="project" value="UniProtKB-SubCell"/>
</dbReference>
<dbReference type="GO" id="GO:0003700">
    <property type="term" value="F:DNA-binding transcription factor activity"/>
    <property type="evidence" value="ECO:0007669"/>
    <property type="project" value="InterPro"/>
</dbReference>
<evidence type="ECO:0000256" key="6">
    <source>
        <dbReference type="ARBA" id="ARBA00023015"/>
    </source>
</evidence>
<name>A0A832ZU48_CALS0</name>
<evidence type="ECO:0000256" key="8">
    <source>
        <dbReference type="ARBA" id="ARBA00023159"/>
    </source>
</evidence>
<dbReference type="InterPro" id="IPR001367">
    <property type="entry name" value="Fe_dep_repressor"/>
</dbReference>
<evidence type="ECO:0000313" key="14">
    <source>
        <dbReference type="Proteomes" id="UP000608579"/>
    </source>
</evidence>
<dbReference type="GO" id="GO:0046983">
    <property type="term" value="F:protein dimerization activity"/>
    <property type="evidence" value="ECO:0007669"/>
    <property type="project" value="InterPro"/>
</dbReference>
<dbReference type="InterPro" id="IPR022687">
    <property type="entry name" value="HTH_DTXR"/>
</dbReference>
<evidence type="ECO:0000256" key="9">
    <source>
        <dbReference type="ARBA" id="ARBA00023163"/>
    </source>
</evidence>
<dbReference type="PANTHER" id="PTHR33238:SF11">
    <property type="entry name" value="TRANSCRIPTIONAL REGULATOR MNTR"/>
    <property type="match status" value="1"/>
</dbReference>
<evidence type="ECO:0000259" key="12">
    <source>
        <dbReference type="PROSITE" id="PS50944"/>
    </source>
</evidence>
<comment type="subunit">
    <text evidence="3">Homodimer.</text>
</comment>
<dbReference type="Pfam" id="PF01325">
    <property type="entry name" value="Fe_dep_repress"/>
    <property type="match status" value="1"/>
</dbReference>
<comment type="caution">
    <text evidence="13">The sequence shown here is derived from an EMBL/GenBank/DDBJ whole genome shotgun (WGS) entry which is preliminary data.</text>
</comment>
<evidence type="ECO:0000313" key="13">
    <source>
        <dbReference type="EMBL" id="HIQ29019.1"/>
    </source>
</evidence>
<dbReference type="PANTHER" id="PTHR33238">
    <property type="entry name" value="IRON (METAL) DEPENDENT REPRESSOR, DTXR FAMILY"/>
    <property type="match status" value="1"/>
</dbReference>
<keyword evidence="7" id="KW-0238">DNA-binding</keyword>
<protein>
    <recommendedName>
        <fullName evidence="11">Manganese transport regulator</fullName>
    </recommendedName>
</protein>
<dbReference type="Gene3D" id="1.10.10.10">
    <property type="entry name" value="Winged helix-like DNA-binding domain superfamily/Winged helix DNA-binding domain"/>
    <property type="match status" value="1"/>
</dbReference>
<proteinExistence type="inferred from homology"/>
<evidence type="ECO:0000256" key="2">
    <source>
        <dbReference type="ARBA" id="ARBA00007871"/>
    </source>
</evidence>
<evidence type="ECO:0000256" key="3">
    <source>
        <dbReference type="ARBA" id="ARBA00011738"/>
    </source>
</evidence>
<dbReference type="Proteomes" id="UP000608579">
    <property type="component" value="Unassembled WGS sequence"/>
</dbReference>
<dbReference type="AlphaFoldDB" id="A0A832ZU48"/>
<dbReference type="SMART" id="SM00529">
    <property type="entry name" value="HTH_DTXR"/>
    <property type="match status" value="1"/>
</dbReference>
<evidence type="ECO:0000256" key="7">
    <source>
        <dbReference type="ARBA" id="ARBA00023125"/>
    </source>
</evidence>
<accession>A0A832ZU48</accession>
<dbReference type="EMBL" id="DQVM01000010">
    <property type="protein sequence ID" value="HIQ29019.1"/>
    <property type="molecule type" value="Genomic_DNA"/>
</dbReference>
<dbReference type="PROSITE" id="PS50944">
    <property type="entry name" value="HTH_DTXR"/>
    <property type="match status" value="1"/>
</dbReference>
<keyword evidence="8" id="KW-0010">Activator</keyword>
<reference evidence="13" key="1">
    <citation type="journal article" date="2020" name="ISME J.">
        <title>Gammaproteobacteria mediating utilization of methyl-, sulfur- and petroleum organic compounds in deep ocean hydrothermal plumes.</title>
        <authorList>
            <person name="Zhou Z."/>
            <person name="Liu Y."/>
            <person name="Pan J."/>
            <person name="Cron B.R."/>
            <person name="Toner B.M."/>
            <person name="Anantharaman K."/>
            <person name="Breier J.A."/>
            <person name="Dick G.J."/>
            <person name="Li M."/>
        </authorList>
    </citation>
    <scope>NUCLEOTIDE SEQUENCE</scope>
    <source>
        <strain evidence="13">SZUA-1515</strain>
    </source>
</reference>
<comment type="subcellular location">
    <subcellularLocation>
        <location evidence="1">Cytoplasm</location>
    </subcellularLocation>
</comment>
<sequence length="164" mass="19072">MSPVLESSRNTALRLEALKKGHGKRRYEKKIAEEYLEAIYEIAEKRERVRPIDIAKALNVAPSTVKKVLLRLSREGYVIYKPYTQLTLTEKGRNAVNMLKRRHDALAKLLTNLGMDGIKAEIEAERIEHSLSEETTHLFERLAEFLEKDQETTERIKRYIASKY</sequence>
<dbReference type="GO" id="GO:0046914">
    <property type="term" value="F:transition metal ion binding"/>
    <property type="evidence" value="ECO:0007669"/>
    <property type="project" value="InterPro"/>
</dbReference>
<keyword evidence="6" id="KW-0805">Transcription regulation</keyword>
<evidence type="ECO:0000256" key="1">
    <source>
        <dbReference type="ARBA" id="ARBA00004496"/>
    </source>
</evidence>
<keyword evidence="5" id="KW-0678">Repressor</keyword>
<dbReference type="SUPFAM" id="SSF47979">
    <property type="entry name" value="Iron-dependent repressor protein, dimerization domain"/>
    <property type="match status" value="1"/>
</dbReference>
<dbReference type="SUPFAM" id="SSF46785">
    <property type="entry name" value="Winged helix' DNA-binding domain"/>
    <property type="match status" value="1"/>
</dbReference>